<evidence type="ECO:0000256" key="1">
    <source>
        <dbReference type="ARBA" id="ARBA00009437"/>
    </source>
</evidence>
<keyword evidence="2" id="KW-0805">Transcription regulation</keyword>
<keyword evidence="4" id="KW-0804">Transcription</keyword>
<comment type="caution">
    <text evidence="6">The sequence shown here is derived from an EMBL/GenBank/DDBJ whole genome shotgun (WGS) entry which is preliminary data.</text>
</comment>
<evidence type="ECO:0000256" key="3">
    <source>
        <dbReference type="ARBA" id="ARBA00023125"/>
    </source>
</evidence>
<dbReference type="Gene3D" id="1.10.10.10">
    <property type="entry name" value="Winged helix-like DNA-binding domain superfamily/Winged helix DNA-binding domain"/>
    <property type="match status" value="1"/>
</dbReference>
<keyword evidence="7" id="KW-1185">Reference proteome</keyword>
<evidence type="ECO:0000313" key="6">
    <source>
        <dbReference type="EMBL" id="MBS7663977.1"/>
    </source>
</evidence>
<dbReference type="SUPFAM" id="SSF46785">
    <property type="entry name" value="Winged helix' DNA-binding domain"/>
    <property type="match status" value="1"/>
</dbReference>
<gene>
    <name evidence="6" type="ORF">I0D00_18800</name>
</gene>
<dbReference type="InterPro" id="IPR005119">
    <property type="entry name" value="LysR_subst-bd"/>
</dbReference>
<name>A0ABS5Q5D6_9PSED</name>
<dbReference type="InterPro" id="IPR036390">
    <property type="entry name" value="WH_DNA-bd_sf"/>
</dbReference>
<dbReference type="PANTHER" id="PTHR30537">
    <property type="entry name" value="HTH-TYPE TRANSCRIPTIONAL REGULATOR"/>
    <property type="match status" value="1"/>
</dbReference>
<evidence type="ECO:0000259" key="5">
    <source>
        <dbReference type="PROSITE" id="PS50931"/>
    </source>
</evidence>
<dbReference type="InterPro" id="IPR036388">
    <property type="entry name" value="WH-like_DNA-bd_sf"/>
</dbReference>
<evidence type="ECO:0000256" key="4">
    <source>
        <dbReference type="ARBA" id="ARBA00023163"/>
    </source>
</evidence>
<dbReference type="SUPFAM" id="SSF53850">
    <property type="entry name" value="Periplasmic binding protein-like II"/>
    <property type="match status" value="1"/>
</dbReference>
<dbReference type="InterPro" id="IPR000847">
    <property type="entry name" value="LysR_HTH_N"/>
</dbReference>
<dbReference type="PROSITE" id="PS50931">
    <property type="entry name" value="HTH_LYSR"/>
    <property type="match status" value="1"/>
</dbReference>
<accession>A0ABS5Q5D6</accession>
<dbReference type="PANTHER" id="PTHR30537:SF3">
    <property type="entry name" value="TRANSCRIPTIONAL REGULATORY PROTEIN"/>
    <property type="match status" value="1"/>
</dbReference>
<reference evidence="6 7" key="1">
    <citation type="journal article" date="2021" name="Syst. Appl. Microbiol.">
        <title>Pseudomonas lalucatii sp. nov. isolated from Vallgornera, a karstic cave in Mallorca, Western Mediterranean.</title>
        <authorList>
            <person name="Busquets A."/>
            <person name="Mulet M."/>
            <person name="Gomila M."/>
            <person name="Garcia-Valdes E."/>
        </authorList>
    </citation>
    <scope>NUCLEOTIDE SEQUENCE [LARGE SCALE GENOMIC DNA]</scope>
    <source>
        <strain evidence="6 7">R1b54</strain>
    </source>
</reference>
<protein>
    <submittedName>
        <fullName evidence="6">LysR family transcriptional regulator</fullName>
    </submittedName>
</protein>
<dbReference type="Pfam" id="PF00126">
    <property type="entry name" value="HTH_1"/>
    <property type="match status" value="1"/>
</dbReference>
<comment type="similarity">
    <text evidence="1">Belongs to the LysR transcriptional regulatory family.</text>
</comment>
<evidence type="ECO:0000256" key="2">
    <source>
        <dbReference type="ARBA" id="ARBA00023015"/>
    </source>
</evidence>
<proteinExistence type="inferred from homology"/>
<evidence type="ECO:0000313" key="7">
    <source>
        <dbReference type="Proteomes" id="UP001196601"/>
    </source>
</evidence>
<feature type="domain" description="HTH lysR-type" evidence="5">
    <location>
        <begin position="22"/>
        <end position="79"/>
    </location>
</feature>
<dbReference type="Pfam" id="PF03466">
    <property type="entry name" value="LysR_substrate"/>
    <property type="match status" value="1"/>
</dbReference>
<dbReference type="EMBL" id="JADPMV010000002">
    <property type="protein sequence ID" value="MBS7663977.1"/>
    <property type="molecule type" value="Genomic_DNA"/>
</dbReference>
<dbReference type="Gene3D" id="3.40.190.290">
    <property type="match status" value="1"/>
</dbReference>
<organism evidence="6 7">
    <name type="scientific">Pseudomonas lalucatii</name>
    <dbReference type="NCBI Taxonomy" id="1424203"/>
    <lineage>
        <taxon>Bacteria</taxon>
        <taxon>Pseudomonadati</taxon>
        <taxon>Pseudomonadota</taxon>
        <taxon>Gammaproteobacteria</taxon>
        <taxon>Pseudomonadales</taxon>
        <taxon>Pseudomonadaceae</taxon>
        <taxon>Pseudomonas</taxon>
    </lineage>
</organism>
<dbReference type="InterPro" id="IPR058163">
    <property type="entry name" value="LysR-type_TF_proteobact-type"/>
</dbReference>
<dbReference type="Proteomes" id="UP001196601">
    <property type="component" value="Unassembled WGS sequence"/>
</dbReference>
<sequence>MLCKSADKFSISAKSLCGFAEMDWSDLQYFLAVAQGGSISRASRTLRVNHSTVLRRLQRLEERLGVALFQRLPGGYQLTVAGEALAAQLAGVSEQIERAERQLLGQDLQIRGSIRLTSTDTLFAGLLTPLLAEFREQHPGVQLQLVINNSFLRLTQREADMAVRGTNRPPENLLGRCVGRIQTALYASSAYLAGRPAALALSEHLWVAPDESLAHLEQAAWLAARVANEQVVARSDSLVGMVECVRQGMGVGLLLCPLAEAHDELVRLAEPDPALDTRVWVLTHPDLRGVARIRALGEFLYQRLSADPRLLH</sequence>
<keyword evidence="3" id="KW-0238">DNA-binding</keyword>